<reference evidence="1 2" key="1">
    <citation type="journal article" date="2024" name="Nat. Commun.">
        <title>Phylogenomics reveals the evolutionary origins of lichenization in chlorophyte algae.</title>
        <authorList>
            <person name="Puginier C."/>
            <person name="Libourel C."/>
            <person name="Otte J."/>
            <person name="Skaloud P."/>
            <person name="Haon M."/>
            <person name="Grisel S."/>
            <person name="Petersen M."/>
            <person name="Berrin J.G."/>
            <person name="Delaux P.M."/>
            <person name="Dal Grande F."/>
            <person name="Keller J."/>
        </authorList>
    </citation>
    <scope>NUCLEOTIDE SEQUENCE [LARGE SCALE GENOMIC DNA]</scope>
    <source>
        <strain evidence="1 2">SAG 245.80</strain>
    </source>
</reference>
<protein>
    <submittedName>
        <fullName evidence="1">Uncharacterized protein</fullName>
    </submittedName>
</protein>
<proteinExistence type="predicted"/>
<comment type="caution">
    <text evidence="1">The sequence shown here is derived from an EMBL/GenBank/DDBJ whole genome shotgun (WGS) entry which is preliminary data.</text>
</comment>
<keyword evidence="2" id="KW-1185">Reference proteome</keyword>
<sequence length="89" mass="9791">MADIHALPQDRNRPYDDLPPEPKNIFGNIACEGFICAARLHRWQGLELLMKRGCAVSAYEMAIVRAEPFKRAAKLLGGQGADEVAALRG</sequence>
<evidence type="ECO:0000313" key="2">
    <source>
        <dbReference type="Proteomes" id="UP001445335"/>
    </source>
</evidence>
<dbReference type="EMBL" id="JALJOU010000004">
    <property type="protein sequence ID" value="KAK9844170.1"/>
    <property type="molecule type" value="Genomic_DNA"/>
</dbReference>
<dbReference type="Proteomes" id="UP001445335">
    <property type="component" value="Unassembled WGS sequence"/>
</dbReference>
<accession>A0AAW1SCK1</accession>
<name>A0AAW1SCK1_9CHLO</name>
<evidence type="ECO:0000313" key="1">
    <source>
        <dbReference type="EMBL" id="KAK9844170.1"/>
    </source>
</evidence>
<organism evidence="1 2">
    <name type="scientific">Elliptochloris bilobata</name>
    <dbReference type="NCBI Taxonomy" id="381761"/>
    <lineage>
        <taxon>Eukaryota</taxon>
        <taxon>Viridiplantae</taxon>
        <taxon>Chlorophyta</taxon>
        <taxon>core chlorophytes</taxon>
        <taxon>Trebouxiophyceae</taxon>
        <taxon>Trebouxiophyceae incertae sedis</taxon>
        <taxon>Elliptochloris clade</taxon>
        <taxon>Elliptochloris</taxon>
    </lineage>
</organism>
<gene>
    <name evidence="1" type="ORF">WJX81_006823</name>
</gene>
<dbReference type="AlphaFoldDB" id="A0AAW1SCK1"/>